<feature type="region of interest" description="Disordered" evidence="1">
    <location>
        <begin position="30"/>
        <end position="51"/>
    </location>
</feature>
<feature type="signal peptide" evidence="3">
    <location>
        <begin position="1"/>
        <end position="27"/>
    </location>
</feature>
<sequence length="116" mass="12096">MRNLRNSALAIATATTLTLGGMTVAGAQEGDVLPNNESNVNLSETGSSAGSLGDALEFDQELNPRDIFGSDKSEFENAPIWSQVLYGTGIAAVTASIFGLVIAPIANFIYANFLAQ</sequence>
<keyword evidence="2" id="KW-0812">Transmembrane</keyword>
<dbReference type="Proteomes" id="UP000635902">
    <property type="component" value="Unassembled WGS sequence"/>
</dbReference>
<name>A0ABR9ZLZ1_9CORY</name>
<protein>
    <recommendedName>
        <fullName evidence="6">Or membrane protein</fullName>
    </recommendedName>
</protein>
<evidence type="ECO:0000256" key="1">
    <source>
        <dbReference type="SAM" id="MobiDB-lite"/>
    </source>
</evidence>
<keyword evidence="3" id="KW-0732">Signal</keyword>
<gene>
    <name evidence="4" type="ORF">IRY30_09455</name>
</gene>
<keyword evidence="2" id="KW-1133">Transmembrane helix</keyword>
<evidence type="ECO:0000313" key="5">
    <source>
        <dbReference type="Proteomes" id="UP000635902"/>
    </source>
</evidence>
<keyword evidence="2" id="KW-0472">Membrane</keyword>
<evidence type="ECO:0000256" key="2">
    <source>
        <dbReference type="SAM" id="Phobius"/>
    </source>
</evidence>
<accession>A0ABR9ZLZ1</accession>
<proteinExistence type="predicted"/>
<feature type="compositionally biased region" description="Polar residues" evidence="1">
    <location>
        <begin position="35"/>
        <end position="50"/>
    </location>
</feature>
<feature type="chain" id="PRO_5045165510" description="Or membrane protein" evidence="3">
    <location>
        <begin position="28"/>
        <end position="116"/>
    </location>
</feature>
<evidence type="ECO:0008006" key="6">
    <source>
        <dbReference type="Google" id="ProtNLM"/>
    </source>
</evidence>
<evidence type="ECO:0000313" key="4">
    <source>
        <dbReference type="EMBL" id="MBF4554294.1"/>
    </source>
</evidence>
<evidence type="ECO:0000256" key="3">
    <source>
        <dbReference type="SAM" id="SignalP"/>
    </source>
</evidence>
<keyword evidence="5" id="KW-1185">Reference proteome</keyword>
<feature type="transmembrane region" description="Helical" evidence="2">
    <location>
        <begin position="84"/>
        <end position="110"/>
    </location>
</feature>
<dbReference type="EMBL" id="JADKMY010000003">
    <property type="protein sequence ID" value="MBF4554294.1"/>
    <property type="molecule type" value="Genomic_DNA"/>
</dbReference>
<comment type="caution">
    <text evidence="4">The sequence shown here is derived from an EMBL/GenBank/DDBJ whole genome shotgun (WGS) entry which is preliminary data.</text>
</comment>
<organism evidence="4 5">
    <name type="scientific">Corynebacterium suicordis DSM 45110</name>
    <dbReference type="NCBI Taxonomy" id="1121369"/>
    <lineage>
        <taxon>Bacteria</taxon>
        <taxon>Bacillati</taxon>
        <taxon>Actinomycetota</taxon>
        <taxon>Actinomycetes</taxon>
        <taxon>Mycobacteriales</taxon>
        <taxon>Corynebacteriaceae</taxon>
        <taxon>Corynebacterium</taxon>
    </lineage>
</organism>
<dbReference type="RefSeq" id="WP_194557177.1">
    <property type="nucleotide sequence ID" value="NZ_JADKMY010000003.1"/>
</dbReference>
<reference evidence="4 5" key="1">
    <citation type="submission" date="2020-10" db="EMBL/GenBank/DDBJ databases">
        <title>Novel species in genus Corynebacterium.</title>
        <authorList>
            <person name="Zhang G."/>
        </authorList>
    </citation>
    <scope>NUCLEOTIDE SEQUENCE [LARGE SCALE GENOMIC DNA]</scope>
    <source>
        <strain evidence="4 5">DSM 45110</strain>
    </source>
</reference>